<accession>X6P8G4</accession>
<dbReference type="Proteomes" id="UP000023152">
    <property type="component" value="Unassembled WGS sequence"/>
</dbReference>
<feature type="domain" description="F-box" evidence="1">
    <location>
        <begin position="65"/>
        <end position="103"/>
    </location>
</feature>
<evidence type="ECO:0000313" key="3">
    <source>
        <dbReference type="Proteomes" id="UP000023152"/>
    </source>
</evidence>
<reference evidence="2 3" key="1">
    <citation type="journal article" date="2013" name="Curr. Biol.">
        <title>The Genome of the Foraminiferan Reticulomyxa filosa.</title>
        <authorList>
            <person name="Glockner G."/>
            <person name="Hulsmann N."/>
            <person name="Schleicher M."/>
            <person name="Noegel A.A."/>
            <person name="Eichinger L."/>
            <person name="Gallinger C."/>
            <person name="Pawlowski J."/>
            <person name="Sierra R."/>
            <person name="Euteneuer U."/>
            <person name="Pillet L."/>
            <person name="Moustafa A."/>
            <person name="Platzer M."/>
            <person name="Groth M."/>
            <person name="Szafranski K."/>
            <person name="Schliwa M."/>
        </authorList>
    </citation>
    <scope>NUCLEOTIDE SEQUENCE [LARGE SCALE GENOMIC DNA]</scope>
</reference>
<evidence type="ECO:0000313" key="2">
    <source>
        <dbReference type="EMBL" id="ETO33927.1"/>
    </source>
</evidence>
<dbReference type="InterPro" id="IPR036047">
    <property type="entry name" value="F-box-like_dom_sf"/>
</dbReference>
<dbReference type="EMBL" id="ASPP01003026">
    <property type="protein sequence ID" value="ETO33927.1"/>
    <property type="molecule type" value="Genomic_DNA"/>
</dbReference>
<keyword evidence="3" id="KW-1185">Reference proteome</keyword>
<evidence type="ECO:0000259" key="1">
    <source>
        <dbReference type="Pfam" id="PF00646"/>
    </source>
</evidence>
<protein>
    <recommendedName>
        <fullName evidence="1">F-box domain-containing protein</fullName>
    </recommendedName>
</protein>
<comment type="caution">
    <text evidence="2">The sequence shown here is derived from an EMBL/GenBank/DDBJ whole genome shotgun (WGS) entry which is preliminary data.</text>
</comment>
<proteinExistence type="predicted"/>
<organism evidence="2 3">
    <name type="scientific">Reticulomyxa filosa</name>
    <dbReference type="NCBI Taxonomy" id="46433"/>
    <lineage>
        <taxon>Eukaryota</taxon>
        <taxon>Sar</taxon>
        <taxon>Rhizaria</taxon>
        <taxon>Retaria</taxon>
        <taxon>Foraminifera</taxon>
        <taxon>Monothalamids</taxon>
        <taxon>Reticulomyxidae</taxon>
        <taxon>Reticulomyxa</taxon>
    </lineage>
</organism>
<sequence>MHCHVAKLIDDAVQQKDLLVLLAELVELHELKSLLKEKLNKILGHMEEEKIRKIYMRVSSIDRILPNNMKLYIMSYLEAGSYPILSILSRSFYELLISSPLLFKTFKKKKKSQERERYTLELSSFISEKISKENVKLYLQVKHAQEIIKISYSPTIILPGFREISRSQFPWNCIRRWQLTGTS</sequence>
<name>X6P8G4_RETFI</name>
<dbReference type="SUPFAM" id="SSF81383">
    <property type="entry name" value="F-box domain"/>
    <property type="match status" value="1"/>
</dbReference>
<dbReference type="AlphaFoldDB" id="X6P8G4"/>
<dbReference type="Pfam" id="PF00646">
    <property type="entry name" value="F-box"/>
    <property type="match status" value="1"/>
</dbReference>
<dbReference type="InterPro" id="IPR001810">
    <property type="entry name" value="F-box_dom"/>
</dbReference>
<gene>
    <name evidence="2" type="ORF">RFI_03169</name>
</gene>